<name>A0A840QUX6_9BACI</name>
<comment type="caution">
    <text evidence="2">The sequence shown here is derived from an EMBL/GenBank/DDBJ whole genome shotgun (WGS) entry which is preliminary data.</text>
</comment>
<dbReference type="RefSeq" id="WP_184665503.1">
    <property type="nucleotide sequence ID" value="NZ_JACHHB010000025.1"/>
</dbReference>
<dbReference type="EMBL" id="JACHHB010000025">
    <property type="protein sequence ID" value="MBB5175103.1"/>
    <property type="molecule type" value="Genomic_DNA"/>
</dbReference>
<feature type="transmembrane region" description="Helical" evidence="1">
    <location>
        <begin position="101"/>
        <end position="118"/>
    </location>
</feature>
<accession>A0A840QUX6</accession>
<feature type="transmembrane region" description="Helical" evidence="1">
    <location>
        <begin position="130"/>
        <end position="149"/>
    </location>
</feature>
<proteinExistence type="predicted"/>
<feature type="transmembrane region" description="Helical" evidence="1">
    <location>
        <begin position="70"/>
        <end position="89"/>
    </location>
</feature>
<feature type="transmembrane region" description="Helical" evidence="1">
    <location>
        <begin position="6"/>
        <end position="22"/>
    </location>
</feature>
<reference evidence="2 3" key="1">
    <citation type="submission" date="2020-08" db="EMBL/GenBank/DDBJ databases">
        <title>Genomic Encyclopedia of Type Strains, Phase IV (KMG-IV): sequencing the most valuable type-strain genomes for metagenomic binning, comparative biology and taxonomic classification.</title>
        <authorList>
            <person name="Goeker M."/>
        </authorList>
    </citation>
    <scope>NUCLEOTIDE SEQUENCE [LARGE SCALE GENOMIC DNA]</scope>
    <source>
        <strain evidence="2 3">DSM 24696</strain>
    </source>
</reference>
<keyword evidence="3" id="KW-1185">Reference proteome</keyword>
<gene>
    <name evidence="2" type="ORF">HNQ41_003333</name>
</gene>
<dbReference type="Proteomes" id="UP000551878">
    <property type="component" value="Unassembled WGS sequence"/>
</dbReference>
<keyword evidence="1" id="KW-1133">Transmembrane helix</keyword>
<organism evidence="2 3">
    <name type="scientific">Texcoconibacillus texcoconensis</name>
    <dbReference type="NCBI Taxonomy" id="1095777"/>
    <lineage>
        <taxon>Bacteria</taxon>
        <taxon>Bacillati</taxon>
        <taxon>Bacillota</taxon>
        <taxon>Bacilli</taxon>
        <taxon>Bacillales</taxon>
        <taxon>Bacillaceae</taxon>
        <taxon>Texcoconibacillus</taxon>
    </lineage>
</organism>
<feature type="transmembrane region" description="Helical" evidence="1">
    <location>
        <begin position="29"/>
        <end position="50"/>
    </location>
</feature>
<feature type="transmembrane region" description="Helical" evidence="1">
    <location>
        <begin position="161"/>
        <end position="178"/>
    </location>
</feature>
<protein>
    <submittedName>
        <fullName evidence="2">Zinc transporter ZupT</fullName>
    </submittedName>
</protein>
<feature type="transmembrane region" description="Helical" evidence="1">
    <location>
        <begin position="213"/>
        <end position="234"/>
    </location>
</feature>
<evidence type="ECO:0000313" key="3">
    <source>
        <dbReference type="Proteomes" id="UP000551878"/>
    </source>
</evidence>
<evidence type="ECO:0000313" key="2">
    <source>
        <dbReference type="EMBL" id="MBB5175103.1"/>
    </source>
</evidence>
<keyword evidence="1" id="KW-0812">Transmembrane</keyword>
<sequence>MAVGILMIYMATYLFTYQFVPSDKVKRSMWISFVGGMAASYVFVYVLPYLHEYQHSIKEDYGRLATQTELYFIGLIGLIIFYGVQAYAYRSEQAQSHQEPAFWVQVIFFTMYNVLISYSIVSTDISEIQALFYASAIGLHFLVVAHDLWRYAPEKYISTGRYMMASGVLIGWVTGMWLQLSDLIEAIIFAFISGAMILNVISNELPKHREAHFPAFTIGVILYTSITMVLKLFFEW</sequence>
<dbReference type="AlphaFoldDB" id="A0A840QUX6"/>
<feature type="transmembrane region" description="Helical" evidence="1">
    <location>
        <begin position="184"/>
        <end position="201"/>
    </location>
</feature>
<evidence type="ECO:0000256" key="1">
    <source>
        <dbReference type="SAM" id="Phobius"/>
    </source>
</evidence>
<keyword evidence="1" id="KW-0472">Membrane</keyword>